<gene>
    <name evidence="2" type="primary">A25E</name>
</gene>
<accession>G8XUJ7</accession>
<dbReference type="EMBL" id="FJ483970">
    <property type="protein sequence ID" value="AEV80838.1"/>
    <property type="molecule type" value="Genomic_DNA"/>
</dbReference>
<dbReference type="GeneID" id="11464205"/>
<dbReference type="OrthoDB" id="41057at10239"/>
<evidence type="ECO:0000313" key="2">
    <source>
        <dbReference type="EMBL" id="AEV80838.1"/>
    </source>
</evidence>
<dbReference type="RefSeq" id="YP_004940148.1">
    <property type="nucleotide sequence ID" value="NC_016447.1"/>
</dbReference>
<evidence type="ECO:0000256" key="1">
    <source>
        <dbReference type="SAM" id="Phobius"/>
    </source>
</evidence>
<proteinExistence type="predicted"/>
<feature type="transmembrane region" description="Helical" evidence="1">
    <location>
        <begin position="256"/>
        <end position="279"/>
    </location>
</feature>
<protein>
    <submittedName>
        <fullName evidence="2">Membrane protein A25E</fullName>
    </submittedName>
</protein>
<evidence type="ECO:0000313" key="3">
    <source>
        <dbReference type="Proteomes" id="UP000113968"/>
    </source>
</evidence>
<keyword evidence="1" id="KW-0812">Transmembrane</keyword>
<keyword evidence="3" id="KW-1185">Reference proteome</keyword>
<dbReference type="KEGG" id="vg:11464205"/>
<dbReference type="Proteomes" id="UP000113968">
    <property type="component" value="Segment"/>
</dbReference>
<keyword evidence="1" id="KW-0472">Membrane</keyword>
<organism evidence="2 3">
    <name type="scientific">Aotine betaherpesvirus 1</name>
    <dbReference type="NCBI Taxonomy" id="50290"/>
    <lineage>
        <taxon>Viruses</taxon>
        <taxon>Duplodnaviria</taxon>
        <taxon>Heunggongvirae</taxon>
        <taxon>Peploviricota</taxon>
        <taxon>Herviviricetes</taxon>
        <taxon>Herpesvirales</taxon>
        <taxon>Orthoherpesviridae</taxon>
        <taxon>Betaherpesvirinae</taxon>
        <taxon>Cytomegalovirus</taxon>
        <taxon>Cytomegalovirus aotinebeta1</taxon>
    </lineage>
</organism>
<reference evidence="2" key="1">
    <citation type="submission" date="2011-12" db="EMBL/GenBank/DDBJ databases">
        <title>Comparative genomics of primate cytomegaloviruses.</title>
        <authorList>
            <person name="Davison A.J."/>
            <person name="Holton M."/>
            <person name="Dolan A."/>
            <person name="Dargan D.J."/>
            <person name="Gatherer D."/>
            <person name="Hayward G.S."/>
        </authorList>
    </citation>
    <scope>NUCLEOTIDE SEQUENCE [LARGE SCALE GENOMIC DNA]</scope>
    <source>
        <strain evidence="2">S34E</strain>
    </source>
</reference>
<sequence>MSTPLWLLTAGLTLLVSCLRYTGAVPYTCMAPGNHTTRAVTTADASKLPLHCVFSYIVGATIGFNIYPEGRRNSQPLFLRYKISPNISVAVDNVTSVFSNISVTTIGNSTVTLTLHTNLTGCFDCIFHHEPWEFIQVGVGIWENTNPSSTLRGKNVTLFTCARKPYSHQGVTSVYSTPDRFGLSLKSIATVCHDDNETTTVYNVTVERCFCDYMSILCMDAVGNFWIPNTLNRYGEPPSCISNRSIIPHPNKTSTVFNFSIVAATMLTPVFTPEIMGLITQKGPFPVLAIVSDVLTTLLILWLLFTLRGAIAEHRDDRLPNKLYYHAQRAVRLSYDTKCLLPHRHVVSPSYINTPRLSFHIREPWRVY</sequence>
<name>G8XUJ7_9BETA</name>
<feature type="transmembrane region" description="Helical" evidence="1">
    <location>
        <begin position="285"/>
        <end position="305"/>
    </location>
</feature>
<keyword evidence="1" id="KW-1133">Transmembrane helix</keyword>